<dbReference type="SUPFAM" id="SSF52821">
    <property type="entry name" value="Rhodanese/Cell cycle control phosphatase"/>
    <property type="match status" value="1"/>
</dbReference>
<dbReference type="SUPFAM" id="SSF64307">
    <property type="entry name" value="SirA-like"/>
    <property type="match status" value="1"/>
</dbReference>
<keyword evidence="4" id="KW-0274">FAD</keyword>
<proteinExistence type="inferred from homology"/>
<dbReference type="PANTHER" id="PTHR43429">
    <property type="entry name" value="PYRIDINE NUCLEOTIDE-DISULFIDE OXIDOREDUCTASE DOMAIN-CONTAINING"/>
    <property type="match status" value="1"/>
</dbReference>
<dbReference type="PROSITE" id="PS50206">
    <property type="entry name" value="RHODANESE_3"/>
    <property type="match status" value="1"/>
</dbReference>
<dbReference type="Gene3D" id="3.40.1260.10">
    <property type="entry name" value="DsrEFH-like"/>
    <property type="match status" value="1"/>
</dbReference>
<reference evidence="8 9" key="1">
    <citation type="submission" date="2016-10" db="EMBL/GenBank/DDBJ databases">
        <authorList>
            <person name="de Groot N.N."/>
        </authorList>
    </citation>
    <scope>NUCLEOTIDE SEQUENCE [LARGE SCALE GENOMIC DNA]</scope>
    <source>
        <strain evidence="8 9">DSM 2179</strain>
    </source>
</reference>
<dbReference type="Proteomes" id="UP000199662">
    <property type="component" value="Unassembled WGS sequence"/>
</dbReference>
<accession>A0A1H7BTB1</accession>
<dbReference type="GO" id="GO:0016491">
    <property type="term" value="F:oxidoreductase activity"/>
    <property type="evidence" value="ECO:0007669"/>
    <property type="project" value="UniProtKB-KW"/>
</dbReference>
<sequence>MKKYIIVGGVAGGATAAARLRRLDEAAEIILFERGEYVSFANCGLPYYIGDTIKDRDRLLVQTPEKLNGRFNIDVRVRSEVTKIDTNSKKVTVQSIDRGVYEETYDSLILAPGAQALRPPIPGIDSPKIVSLRNIPDADELRRFADDGLHRAVVIGGGFIGIEMAENLRQRNLDVTIVEAAPHILAPFDTDMVKTVEKELWEKGIKIILADGVKKFSDNGTTVEVSLSSGKEIQADFVVLAIGVRPDTQFLQNSGIKLGARGHIVVDEHLQTSAAGVYAVGDAVEIVDFVSGGKTAVPLAGPANRQGRIAADNIVGISSQYKGVQGTSILKVFDLTAASTGSNERILQKQQILYKSVRIHPESHAGYYPGSRQMTLKLLFDEDGRILGAQAVGSEGVDKRIDVIATVLRLNGTIYDLTELELAYAPPFSSAKDPVNMAGYAAENVLRGLTEVINYADLPDAIAKGARLLDVGTDLEYENGHLTGAVSFPLDELRTRLIEFDKTVPMVVYCKVGLRGYIAERILKQNGFSVKNLLGGYTSARQQEFTVDELMPEPETANKQGMLETETSAVLDFDEEMDLAGLSCPGPLMKLKLKFDTLEVGKIVKAIASDAGFYSDSKAWCDRTNNLLLKREQDKGQVTVWIQKGGIETAKPQMPANDFHSVKDNKTIVVFSGDLDKAIASFIIANGAATMDKKVTMFFTFWGLNILRKPENVYVEKGFVDKMFGWMMPQGSKNLQLSKMNMFGLGTKMMRQVMQNKNIDSLESLIKSAQDNGIEMIACQMSMDVMGIKKEELIDGVQIGGVGSYLSAAEDANVNLFI</sequence>
<dbReference type="Pfam" id="PF00581">
    <property type="entry name" value="Rhodanese"/>
    <property type="match status" value="1"/>
</dbReference>
<evidence type="ECO:0000256" key="2">
    <source>
        <dbReference type="ARBA" id="ARBA00009130"/>
    </source>
</evidence>
<evidence type="ECO:0000256" key="3">
    <source>
        <dbReference type="ARBA" id="ARBA00022630"/>
    </source>
</evidence>
<name>A0A1H7BTB1_9FIRM</name>
<dbReference type="PANTHER" id="PTHR43429:SF1">
    <property type="entry name" value="NAD(P)H SULFUR OXIDOREDUCTASE (COA-DEPENDENT)"/>
    <property type="match status" value="1"/>
</dbReference>
<dbReference type="STRING" id="84035.SAMN05660742_117102"/>
<keyword evidence="5" id="KW-0560">Oxidoreductase</keyword>
<keyword evidence="6" id="KW-0676">Redox-active center</keyword>
<dbReference type="InterPro" id="IPR050260">
    <property type="entry name" value="FAD-bd_OxRdtase"/>
</dbReference>
<evidence type="ECO:0000259" key="7">
    <source>
        <dbReference type="PROSITE" id="PS50206"/>
    </source>
</evidence>
<dbReference type="InterPro" id="IPR032836">
    <property type="entry name" value="DsrE2-like"/>
</dbReference>
<dbReference type="SMART" id="SM00450">
    <property type="entry name" value="RHOD"/>
    <property type="match status" value="1"/>
</dbReference>
<keyword evidence="3" id="KW-0285">Flavoprotein</keyword>
<dbReference type="AlphaFoldDB" id="A0A1H7BTB1"/>
<dbReference type="Gene3D" id="3.30.110.40">
    <property type="entry name" value="TusA-like domain"/>
    <property type="match status" value="1"/>
</dbReference>
<dbReference type="InterPro" id="IPR004099">
    <property type="entry name" value="Pyr_nucl-diS_OxRdtase_dimer"/>
</dbReference>
<dbReference type="Gene3D" id="3.50.50.60">
    <property type="entry name" value="FAD/NAD(P)-binding domain"/>
    <property type="match status" value="2"/>
</dbReference>
<comment type="cofactor">
    <cofactor evidence="1">
        <name>FAD</name>
        <dbReference type="ChEBI" id="CHEBI:57692"/>
    </cofactor>
</comment>
<dbReference type="InterPro" id="IPR036188">
    <property type="entry name" value="FAD/NAD-bd_sf"/>
</dbReference>
<dbReference type="Pfam" id="PF01206">
    <property type="entry name" value="TusA"/>
    <property type="match status" value="1"/>
</dbReference>
<dbReference type="InterPro" id="IPR023753">
    <property type="entry name" value="FAD/NAD-binding_dom"/>
</dbReference>
<dbReference type="PRINTS" id="PR00368">
    <property type="entry name" value="FADPNR"/>
</dbReference>
<dbReference type="Gene3D" id="3.40.250.10">
    <property type="entry name" value="Rhodanese-like domain"/>
    <property type="match status" value="1"/>
</dbReference>
<dbReference type="InterPro" id="IPR027396">
    <property type="entry name" value="DsrEFH-like"/>
</dbReference>
<organism evidence="8 9">
    <name type="scientific">Propionispira arboris</name>
    <dbReference type="NCBI Taxonomy" id="84035"/>
    <lineage>
        <taxon>Bacteria</taxon>
        <taxon>Bacillati</taxon>
        <taxon>Bacillota</taxon>
        <taxon>Negativicutes</taxon>
        <taxon>Selenomonadales</taxon>
        <taxon>Selenomonadaceae</taxon>
        <taxon>Propionispira</taxon>
    </lineage>
</organism>
<dbReference type="Pfam" id="PF07992">
    <property type="entry name" value="Pyr_redox_2"/>
    <property type="match status" value="1"/>
</dbReference>
<evidence type="ECO:0000256" key="1">
    <source>
        <dbReference type="ARBA" id="ARBA00001974"/>
    </source>
</evidence>
<dbReference type="Pfam" id="PF02852">
    <property type="entry name" value="Pyr_redox_dim"/>
    <property type="match status" value="1"/>
</dbReference>
<dbReference type="InterPro" id="IPR001455">
    <property type="entry name" value="TusA-like"/>
</dbReference>
<dbReference type="InterPro" id="IPR036868">
    <property type="entry name" value="TusA-like_sf"/>
</dbReference>
<dbReference type="PRINTS" id="PR00411">
    <property type="entry name" value="PNDRDTASEI"/>
</dbReference>
<dbReference type="SUPFAM" id="SSF55424">
    <property type="entry name" value="FAD/NAD-linked reductases, dimerisation (C-terminal) domain"/>
    <property type="match status" value="1"/>
</dbReference>
<dbReference type="InterPro" id="IPR036873">
    <property type="entry name" value="Rhodanese-like_dom_sf"/>
</dbReference>
<dbReference type="SUPFAM" id="SSF51905">
    <property type="entry name" value="FAD/NAD(P)-binding domain"/>
    <property type="match status" value="1"/>
</dbReference>
<comment type="similarity">
    <text evidence="2">Belongs to the class-III pyridine nucleotide-disulfide oxidoreductase family.</text>
</comment>
<evidence type="ECO:0000313" key="9">
    <source>
        <dbReference type="Proteomes" id="UP000199662"/>
    </source>
</evidence>
<dbReference type="EMBL" id="FNZK01000017">
    <property type="protein sequence ID" value="SEJ80264.1"/>
    <property type="molecule type" value="Genomic_DNA"/>
</dbReference>
<gene>
    <name evidence="8" type="ORF">SAMN05660742_117102</name>
</gene>
<evidence type="ECO:0000313" key="8">
    <source>
        <dbReference type="EMBL" id="SEJ80264.1"/>
    </source>
</evidence>
<dbReference type="RefSeq" id="WP_091833731.1">
    <property type="nucleotide sequence ID" value="NZ_FNZK01000017.1"/>
</dbReference>
<dbReference type="InterPro" id="IPR001763">
    <property type="entry name" value="Rhodanese-like_dom"/>
</dbReference>
<dbReference type="SUPFAM" id="SSF75169">
    <property type="entry name" value="DsrEFH-like"/>
    <property type="match status" value="1"/>
</dbReference>
<protein>
    <submittedName>
        <fullName evidence="8">NADPH-dependent 2,4-dienoyl-CoA reductase, sulfur reductase</fullName>
    </submittedName>
</protein>
<evidence type="ECO:0000256" key="4">
    <source>
        <dbReference type="ARBA" id="ARBA00022827"/>
    </source>
</evidence>
<evidence type="ECO:0000256" key="6">
    <source>
        <dbReference type="ARBA" id="ARBA00023284"/>
    </source>
</evidence>
<dbReference type="InterPro" id="IPR016156">
    <property type="entry name" value="FAD/NAD-linked_Rdtase_dimer_sf"/>
</dbReference>
<keyword evidence="9" id="KW-1185">Reference proteome</keyword>
<feature type="domain" description="Rhodanese" evidence="7">
    <location>
        <begin position="462"/>
        <end position="549"/>
    </location>
</feature>
<dbReference type="Pfam" id="PF13686">
    <property type="entry name" value="DrsE_2"/>
    <property type="match status" value="1"/>
</dbReference>
<evidence type="ECO:0000256" key="5">
    <source>
        <dbReference type="ARBA" id="ARBA00023002"/>
    </source>
</evidence>